<accession>A0ABV1JDV2</accession>
<dbReference type="CDD" id="cd01748">
    <property type="entry name" value="GATase1_IGP_Synthase"/>
    <property type="match status" value="1"/>
</dbReference>
<feature type="domain" description="Glutamine amidotransferase" evidence="12">
    <location>
        <begin position="17"/>
        <end position="224"/>
    </location>
</feature>
<dbReference type="EC" id="4.3.2.10" evidence="11"/>
<evidence type="ECO:0000259" key="12">
    <source>
        <dbReference type="Pfam" id="PF00117"/>
    </source>
</evidence>
<keyword evidence="7 11" id="KW-0456">Lyase</keyword>
<evidence type="ECO:0000256" key="6">
    <source>
        <dbReference type="ARBA" id="ARBA00023102"/>
    </source>
</evidence>
<reference evidence="13 14" key="1">
    <citation type="submission" date="2024-04" db="EMBL/GenBank/DDBJ databases">
        <title>Human intestinal bacterial collection.</title>
        <authorList>
            <person name="Pauvert C."/>
            <person name="Hitch T.C.A."/>
            <person name="Clavel T."/>
        </authorList>
    </citation>
    <scope>NUCLEOTIDE SEQUENCE [LARGE SCALE GENOMIC DNA]</scope>
    <source>
        <strain evidence="13 14">CLA-KB-H42</strain>
    </source>
</reference>
<dbReference type="NCBIfam" id="TIGR01855">
    <property type="entry name" value="IMP_synth_hisH"/>
    <property type="match status" value="1"/>
</dbReference>
<feature type="active site" evidence="11">
    <location>
        <position position="211"/>
    </location>
</feature>
<dbReference type="PROSITE" id="PS51273">
    <property type="entry name" value="GATASE_TYPE_1"/>
    <property type="match status" value="1"/>
</dbReference>
<comment type="catalytic activity">
    <reaction evidence="9 11">
        <text>5-[(5-phospho-1-deoxy-D-ribulos-1-ylimino)methylamino]-1-(5-phospho-beta-D-ribosyl)imidazole-4-carboxamide + L-glutamine = D-erythro-1-(imidazol-4-yl)glycerol 3-phosphate + 5-amino-1-(5-phospho-beta-D-ribosyl)imidazole-4-carboxamide + L-glutamate + H(+)</text>
        <dbReference type="Rhea" id="RHEA:24793"/>
        <dbReference type="ChEBI" id="CHEBI:15378"/>
        <dbReference type="ChEBI" id="CHEBI:29985"/>
        <dbReference type="ChEBI" id="CHEBI:58278"/>
        <dbReference type="ChEBI" id="CHEBI:58359"/>
        <dbReference type="ChEBI" id="CHEBI:58475"/>
        <dbReference type="ChEBI" id="CHEBI:58525"/>
        <dbReference type="EC" id="4.3.2.10"/>
    </reaction>
</comment>
<comment type="pathway">
    <text evidence="1 11">Amino-acid biosynthesis; L-histidine biosynthesis; L-histidine from 5-phospho-alpha-D-ribose 1-diphosphate: step 5/9.</text>
</comment>
<organism evidence="13 14">
    <name type="scientific">Raoultibacter massiliensis</name>
    <dbReference type="NCBI Taxonomy" id="1852371"/>
    <lineage>
        <taxon>Bacteria</taxon>
        <taxon>Bacillati</taxon>
        <taxon>Actinomycetota</taxon>
        <taxon>Coriobacteriia</taxon>
        <taxon>Eggerthellales</taxon>
        <taxon>Eggerthellaceae</taxon>
        <taxon>Raoultibacter</taxon>
    </lineage>
</organism>
<feature type="active site" description="Nucleophile" evidence="11">
    <location>
        <position position="92"/>
    </location>
</feature>
<comment type="subcellular location">
    <subcellularLocation>
        <location evidence="11">Cytoplasm</location>
    </subcellularLocation>
</comment>
<evidence type="ECO:0000313" key="14">
    <source>
        <dbReference type="Proteomes" id="UP001487305"/>
    </source>
</evidence>
<comment type="catalytic activity">
    <reaction evidence="10 11">
        <text>L-glutamine + H2O = L-glutamate + NH4(+)</text>
        <dbReference type="Rhea" id="RHEA:15889"/>
        <dbReference type="ChEBI" id="CHEBI:15377"/>
        <dbReference type="ChEBI" id="CHEBI:28938"/>
        <dbReference type="ChEBI" id="CHEBI:29985"/>
        <dbReference type="ChEBI" id="CHEBI:58359"/>
        <dbReference type="EC" id="3.5.1.2"/>
    </reaction>
</comment>
<evidence type="ECO:0000256" key="9">
    <source>
        <dbReference type="ARBA" id="ARBA00047838"/>
    </source>
</evidence>
<dbReference type="PIRSF" id="PIRSF000495">
    <property type="entry name" value="Amidotransf_hisH"/>
    <property type="match status" value="1"/>
</dbReference>
<keyword evidence="6 11" id="KW-0368">Histidine biosynthesis</keyword>
<protein>
    <recommendedName>
        <fullName evidence="11">Imidazole glycerol phosphate synthase subunit HisH</fullName>
        <ecNumber evidence="11">4.3.2.10</ecNumber>
    </recommendedName>
    <alternativeName>
        <fullName evidence="11">IGP synthase glutaminase subunit</fullName>
        <ecNumber evidence="11">3.5.1.2</ecNumber>
    </alternativeName>
    <alternativeName>
        <fullName evidence="11">IGP synthase subunit HisH</fullName>
    </alternativeName>
    <alternativeName>
        <fullName evidence="11">ImGP synthase subunit HisH</fullName>
        <shortName evidence="11">IGPS subunit HisH</shortName>
    </alternativeName>
</protein>
<dbReference type="GO" id="GO:0016829">
    <property type="term" value="F:lyase activity"/>
    <property type="evidence" value="ECO:0007669"/>
    <property type="project" value="UniProtKB-KW"/>
</dbReference>
<name>A0ABV1JDV2_9ACTN</name>
<comment type="caution">
    <text evidence="13">The sequence shown here is derived from an EMBL/GenBank/DDBJ whole genome shotgun (WGS) entry which is preliminary data.</text>
</comment>
<comment type="subunit">
    <text evidence="2 11">Heterodimer of HisH and HisF.</text>
</comment>
<evidence type="ECO:0000256" key="7">
    <source>
        <dbReference type="ARBA" id="ARBA00023239"/>
    </source>
</evidence>
<dbReference type="Proteomes" id="UP001487305">
    <property type="component" value="Unassembled WGS sequence"/>
</dbReference>
<keyword evidence="4 11" id="KW-0378">Hydrolase</keyword>
<dbReference type="SUPFAM" id="SSF52317">
    <property type="entry name" value="Class I glutamine amidotransferase-like"/>
    <property type="match status" value="1"/>
</dbReference>
<dbReference type="PROSITE" id="PS51274">
    <property type="entry name" value="GATASE_COBBQ"/>
    <property type="match status" value="1"/>
</dbReference>
<evidence type="ECO:0000256" key="2">
    <source>
        <dbReference type="ARBA" id="ARBA00011152"/>
    </source>
</evidence>
<keyword evidence="11" id="KW-0963">Cytoplasm</keyword>
<evidence type="ECO:0000256" key="3">
    <source>
        <dbReference type="ARBA" id="ARBA00022605"/>
    </source>
</evidence>
<evidence type="ECO:0000256" key="4">
    <source>
        <dbReference type="ARBA" id="ARBA00022801"/>
    </source>
</evidence>
<gene>
    <name evidence="11 13" type="primary">hisH</name>
    <name evidence="13" type="ORF">AAA083_07800</name>
</gene>
<evidence type="ECO:0000256" key="5">
    <source>
        <dbReference type="ARBA" id="ARBA00022962"/>
    </source>
</evidence>
<dbReference type="InterPro" id="IPR029062">
    <property type="entry name" value="Class_I_gatase-like"/>
</dbReference>
<dbReference type="HAMAP" id="MF_00278">
    <property type="entry name" value="HisH"/>
    <property type="match status" value="1"/>
</dbReference>
<dbReference type="Gene3D" id="3.40.50.880">
    <property type="match status" value="1"/>
</dbReference>
<dbReference type="PANTHER" id="PTHR42701">
    <property type="entry name" value="IMIDAZOLE GLYCEROL PHOSPHATE SYNTHASE SUBUNIT HISH"/>
    <property type="match status" value="1"/>
</dbReference>
<dbReference type="EC" id="3.5.1.2" evidence="11"/>
<dbReference type="RefSeq" id="WP_349227390.1">
    <property type="nucleotide sequence ID" value="NZ_JBBNOP010000005.1"/>
</dbReference>
<dbReference type="Pfam" id="PF00117">
    <property type="entry name" value="GATase"/>
    <property type="match status" value="1"/>
</dbReference>
<evidence type="ECO:0000256" key="1">
    <source>
        <dbReference type="ARBA" id="ARBA00005091"/>
    </source>
</evidence>
<dbReference type="InterPro" id="IPR010139">
    <property type="entry name" value="Imidazole-glycPsynth_HisH"/>
</dbReference>
<evidence type="ECO:0000256" key="8">
    <source>
        <dbReference type="ARBA" id="ARBA00025299"/>
    </source>
</evidence>
<dbReference type="PANTHER" id="PTHR42701:SF1">
    <property type="entry name" value="IMIDAZOLE GLYCEROL PHOSPHATE SYNTHASE SUBUNIT HISH"/>
    <property type="match status" value="1"/>
</dbReference>
<proteinExistence type="inferred from homology"/>
<evidence type="ECO:0000313" key="13">
    <source>
        <dbReference type="EMBL" id="MEQ3362877.1"/>
    </source>
</evidence>
<keyword evidence="5 11" id="KW-0315">Glutamine amidotransferase</keyword>
<evidence type="ECO:0000256" key="10">
    <source>
        <dbReference type="ARBA" id="ARBA00049534"/>
    </source>
</evidence>
<feature type="active site" evidence="11">
    <location>
        <position position="209"/>
    </location>
</feature>
<keyword evidence="3 11" id="KW-0028">Amino-acid biosynthesis</keyword>
<keyword evidence="14" id="KW-1185">Reference proteome</keyword>
<dbReference type="EMBL" id="JBBNOP010000005">
    <property type="protein sequence ID" value="MEQ3362877.1"/>
    <property type="molecule type" value="Genomic_DNA"/>
</dbReference>
<dbReference type="InterPro" id="IPR017926">
    <property type="entry name" value="GATASE"/>
</dbReference>
<evidence type="ECO:0000256" key="11">
    <source>
        <dbReference type="HAMAP-Rule" id="MF_00278"/>
    </source>
</evidence>
<comment type="function">
    <text evidence="8 11">IGPS catalyzes the conversion of PRFAR and glutamine to IGP, AICAR and glutamate. The HisH subunit catalyzes the hydrolysis of glutamine to glutamate and ammonia as part of the synthesis of IGP and AICAR. The resulting ammonia molecule is channeled to the active site of HisF.</text>
</comment>
<sequence length="234" mass="24663">MAAVPTPALAKAPRIAVVDYCKGNLMSVERGLRRAGADAFVTADVREIARADAIVLPGVGAFADAAATMRETGQMAAVRERIAAGVPFLGICLGLHLMFDEGAEGTDFEDGKVDNAHGLAVLPGVALAMPRVDDQGKCYKVPHVGWNSVDYVSEAETPLLASIPSGEYFYFTHSFVAPDTPCTVATTTHSISFPSVVSYRDTAFGVQFHPEKSSDAGMILLENFVGIVQTAKGA</sequence>